<dbReference type="PANTHER" id="PTHR35813:SF1">
    <property type="entry name" value="INNER MEMBRANE PROTEIN YBAN"/>
    <property type="match status" value="1"/>
</dbReference>
<dbReference type="AlphaFoldDB" id="A0A1I7F292"/>
<dbReference type="EMBL" id="FPBZ01000001">
    <property type="protein sequence ID" value="SFU30240.1"/>
    <property type="molecule type" value="Genomic_DNA"/>
</dbReference>
<name>A0A1I7F292_9PROT</name>
<dbReference type="RefSeq" id="WP_081363426.1">
    <property type="nucleotide sequence ID" value="NZ_FPBZ01000001.1"/>
</dbReference>
<evidence type="ECO:0000313" key="3">
    <source>
        <dbReference type="Proteomes" id="UP000182649"/>
    </source>
</evidence>
<keyword evidence="1" id="KW-0812">Transmembrane</keyword>
<dbReference type="Pfam" id="PF04304">
    <property type="entry name" value="DUF454"/>
    <property type="match status" value="1"/>
</dbReference>
<dbReference type="InterPro" id="IPR007401">
    <property type="entry name" value="DUF454"/>
</dbReference>
<dbReference type="PANTHER" id="PTHR35813">
    <property type="entry name" value="INNER MEMBRANE PROTEIN YBAN"/>
    <property type="match status" value="1"/>
</dbReference>
<feature type="transmembrane region" description="Helical" evidence="1">
    <location>
        <begin position="45"/>
        <end position="66"/>
    </location>
</feature>
<proteinExistence type="predicted"/>
<accession>A0A1I7F292</accession>
<reference evidence="2 3" key="1">
    <citation type="submission" date="2016-10" db="EMBL/GenBank/DDBJ databases">
        <authorList>
            <person name="de Groot N.N."/>
        </authorList>
    </citation>
    <scope>NUCLEOTIDE SEQUENCE [LARGE SCALE GENOMIC DNA]</scope>
    <source>
        <strain evidence="2 3">Nl14</strain>
    </source>
</reference>
<evidence type="ECO:0000313" key="2">
    <source>
        <dbReference type="EMBL" id="SFU30240.1"/>
    </source>
</evidence>
<feature type="transmembrane region" description="Helical" evidence="1">
    <location>
        <begin position="139"/>
        <end position="157"/>
    </location>
</feature>
<protein>
    <recommendedName>
        <fullName evidence="4">Inner membrane protein YbaN</fullName>
    </recommendedName>
</protein>
<keyword evidence="1" id="KW-0472">Membrane</keyword>
<evidence type="ECO:0000256" key="1">
    <source>
        <dbReference type="SAM" id="Phobius"/>
    </source>
</evidence>
<organism evidence="2 3">
    <name type="scientific">Nitrosospira multiformis</name>
    <dbReference type="NCBI Taxonomy" id="1231"/>
    <lineage>
        <taxon>Bacteria</taxon>
        <taxon>Pseudomonadati</taxon>
        <taxon>Pseudomonadota</taxon>
        <taxon>Betaproteobacteria</taxon>
        <taxon>Nitrosomonadales</taxon>
        <taxon>Nitrosomonadaceae</taxon>
        <taxon>Nitrosospira</taxon>
    </lineage>
</organism>
<dbReference type="GO" id="GO:0005886">
    <property type="term" value="C:plasma membrane"/>
    <property type="evidence" value="ECO:0007669"/>
    <property type="project" value="TreeGrafter"/>
</dbReference>
<dbReference type="Proteomes" id="UP000182649">
    <property type="component" value="Unassembled WGS sequence"/>
</dbReference>
<evidence type="ECO:0008006" key="4">
    <source>
        <dbReference type="Google" id="ProtNLM"/>
    </source>
</evidence>
<gene>
    <name evidence="2" type="ORF">SAMN05216417_10156</name>
</gene>
<dbReference type="OrthoDB" id="8536306at2"/>
<sequence length="164" mass="18427">MQDRLSEKVEKVEEVEEIFTSKETCSREAGGSPARLHDSRLVRSLYLVAGFVALILGVVGIVLPVLPTTPFVLLAAACFARSSTHFHDKLLTNRITGPIIREWMEHRSIPRKVKRWVYLLLVLSLGSSVLMISSVWHQGMLVLLGVILIAFIWRIPVREPDANT</sequence>
<keyword evidence="1" id="KW-1133">Transmembrane helix</keyword>